<dbReference type="InterPro" id="IPR006860">
    <property type="entry name" value="FecR"/>
</dbReference>
<name>A0A0P0DEB0_9FLAO</name>
<keyword evidence="4" id="KW-1185">Reference proteome</keyword>
<evidence type="ECO:0000259" key="2">
    <source>
        <dbReference type="Pfam" id="PF16344"/>
    </source>
</evidence>
<evidence type="ECO:0000313" key="4">
    <source>
        <dbReference type="Proteomes" id="UP000057981"/>
    </source>
</evidence>
<dbReference type="STRING" id="1736674.APS56_15035"/>
<protein>
    <recommendedName>
        <fullName evidence="5">FecR family protein</fullName>
    </recommendedName>
</protein>
<dbReference type="FunFam" id="2.60.120.1440:FF:000001">
    <property type="entry name" value="Putative anti-sigma factor"/>
    <property type="match status" value="1"/>
</dbReference>
<dbReference type="Proteomes" id="UP000057981">
    <property type="component" value="Chromosome"/>
</dbReference>
<dbReference type="Pfam" id="PF16344">
    <property type="entry name" value="FecR_C"/>
    <property type="match status" value="1"/>
</dbReference>
<evidence type="ECO:0000313" key="3">
    <source>
        <dbReference type="EMBL" id="ALJ06371.1"/>
    </source>
</evidence>
<gene>
    <name evidence="3" type="ORF">APS56_15035</name>
</gene>
<dbReference type="InterPro" id="IPR032508">
    <property type="entry name" value="FecR_C"/>
</dbReference>
<accession>A0A0P0DEB0</accession>
<evidence type="ECO:0000259" key="1">
    <source>
        <dbReference type="Pfam" id="PF04773"/>
    </source>
</evidence>
<sequence>MELLSTDEGQTIYKDILDNEDINSVFETPAEKPNELIYKRITTSIKQEHKIKKLKTNHLKFAKVAATIAILISTAYSSYWLLPNINEFLSPITYTEISTAPGERLKNIELSDGSKVWLNASSTLRFPSKFKGNTREVFLEGEAFFEVSHNKNKAFIIQSGTLKTEVLGTSFNVNNYPENDHATVSLVTGKVYIETGNSSTEVQGKTLTPNQQLVYNKSLDKAELGTFNSKNLTAWRHDILTFDNERLDEAAHKIAHWYGIEIKLNNKVTDDCRITAQFENQDVNGVLGSLSYSMNLKYTIIDKVVYIDNAACD</sequence>
<feature type="domain" description="FecR protein" evidence="1">
    <location>
        <begin position="96"/>
        <end position="191"/>
    </location>
</feature>
<dbReference type="PATRIC" id="fig|1736674.3.peg.3074"/>
<dbReference type="Gene3D" id="3.55.50.30">
    <property type="match status" value="1"/>
</dbReference>
<organism evidence="3 4">
    <name type="scientific">Pseudalgibacter alginicilyticus</name>
    <dbReference type="NCBI Taxonomy" id="1736674"/>
    <lineage>
        <taxon>Bacteria</taxon>
        <taxon>Pseudomonadati</taxon>
        <taxon>Bacteroidota</taxon>
        <taxon>Flavobacteriia</taxon>
        <taxon>Flavobacteriales</taxon>
        <taxon>Flavobacteriaceae</taxon>
        <taxon>Pseudalgibacter</taxon>
    </lineage>
</organism>
<reference evidence="3 4" key="1">
    <citation type="submission" date="2015-10" db="EMBL/GenBank/DDBJ databases">
        <authorList>
            <person name="Gilbert D.G."/>
        </authorList>
    </citation>
    <scope>NUCLEOTIDE SEQUENCE [LARGE SCALE GENOMIC DNA]</scope>
    <source>
        <strain evidence="4">HZ-22</strain>
    </source>
</reference>
<dbReference type="AlphaFoldDB" id="A0A0P0DEB0"/>
<dbReference type="Gene3D" id="2.60.120.1440">
    <property type="match status" value="1"/>
</dbReference>
<proteinExistence type="predicted"/>
<dbReference type="Pfam" id="PF04773">
    <property type="entry name" value="FecR"/>
    <property type="match status" value="1"/>
</dbReference>
<feature type="domain" description="Protein FecR C-terminal" evidence="2">
    <location>
        <begin position="240"/>
        <end position="307"/>
    </location>
</feature>
<dbReference type="KEGG" id="ahz:APS56_15035"/>
<dbReference type="InterPro" id="IPR012373">
    <property type="entry name" value="Ferrdict_sens_TM"/>
</dbReference>
<dbReference type="EMBL" id="CP012898">
    <property type="protein sequence ID" value="ALJ06371.1"/>
    <property type="molecule type" value="Genomic_DNA"/>
</dbReference>
<evidence type="ECO:0008006" key="5">
    <source>
        <dbReference type="Google" id="ProtNLM"/>
    </source>
</evidence>
<dbReference type="PANTHER" id="PTHR30273">
    <property type="entry name" value="PERIPLASMIC SIGNAL SENSOR AND SIGMA FACTOR ACTIVATOR FECR-RELATED"/>
    <property type="match status" value="1"/>
</dbReference>
<dbReference type="PANTHER" id="PTHR30273:SF2">
    <property type="entry name" value="PROTEIN FECR"/>
    <property type="match status" value="1"/>
</dbReference>
<dbReference type="GO" id="GO:0016989">
    <property type="term" value="F:sigma factor antagonist activity"/>
    <property type="evidence" value="ECO:0007669"/>
    <property type="project" value="TreeGrafter"/>
</dbReference>